<feature type="compositionally biased region" description="Polar residues" evidence="3">
    <location>
        <begin position="249"/>
        <end position="263"/>
    </location>
</feature>
<keyword evidence="4" id="KW-1133">Transmembrane helix</keyword>
<dbReference type="OrthoDB" id="6512918at2759"/>
<dbReference type="SUPFAM" id="SSF52540">
    <property type="entry name" value="P-loop containing nucleoside triphosphate hydrolases"/>
    <property type="match status" value="2"/>
</dbReference>
<feature type="transmembrane region" description="Helical" evidence="4">
    <location>
        <begin position="285"/>
        <end position="306"/>
    </location>
</feature>
<keyword evidence="4" id="KW-0472">Membrane</keyword>
<dbReference type="PROSITE" id="PS50893">
    <property type="entry name" value="ABC_TRANSPORTER_2"/>
    <property type="match status" value="1"/>
</dbReference>
<dbReference type="GO" id="GO:0016020">
    <property type="term" value="C:membrane"/>
    <property type="evidence" value="ECO:0007669"/>
    <property type="project" value="InterPro"/>
</dbReference>
<accession>A0A6H5GDF1</accession>
<dbReference type="EMBL" id="CADCXU010010407">
    <property type="protein sequence ID" value="CAB0001103.1"/>
    <property type="molecule type" value="Genomic_DNA"/>
</dbReference>
<dbReference type="CDD" id="cd03263">
    <property type="entry name" value="ABC_subfamily_A"/>
    <property type="match status" value="1"/>
</dbReference>
<reference evidence="6 7" key="1">
    <citation type="submission" date="2020-02" db="EMBL/GenBank/DDBJ databases">
        <authorList>
            <person name="Ferguson B K."/>
        </authorList>
    </citation>
    <scope>NUCLEOTIDE SEQUENCE [LARGE SCALE GENOMIC DNA]</scope>
</reference>
<sequence>MKTVIRQLRLIIWKNYLVRKRQKITRNGQRDSGRPVEQLEHGCLGQGGISWPEFADDSSLGEEFKEKYRLRQKSNYMYDNSTSKFCNDVFRGIESNPLARVFWRTYKHFVLGQILYTPVTPTTNRIMKRINETYFQFHLYRKLFENPIWSSLFPAGAYVENFANNLKLSQCMEYEKVRGIDNVEQAEAVADGLLQFNRLWALVVFESEIPDSGGGKPGIKNRSRREVNTIPISEREFSPLKMSKRELSKGSTSVKNTSQTSTDEPPLKPMTIYKISPIYDDNYSIGWVMVMMIVDCFVYFILTWYIEAVHPGRTVILTTHYMDEADLLGDRIGIISKGSMKCCGTSLFLKNKYGSGYTLTVELNPEPLELPIFLRITDDDLTEERNQTKNNQVPVRIGGEHVVKKPTNKYLRQFLALHAKRFHHTKRNVKALFSEVWFNNKAWVSSVANMNAINNNVLRVLVQRNGSRPQPWGQYGIVTINHPMNFTSKQLDVEMTWSCIPMMYPASFLFDVPSSAFVAMGCGNMFIGIITTITTSVLSSFPDEKYRRKATPSVNKICVGVKRGECFGLLGLNGAGKTTTFKMLTGETRPTGGEATVGGFSIHGGSINDVRALLGYCPQFDALDPLLTPYEHLVFYARVRNIPSDALQTDEPTTGMDPKARRFLWNCISDVVKEGGCVILTSHSMEECQALCTRLTIMVNGQFTCLGSSQHLKNNNNDLHVNKHKVWHQKIAKT</sequence>
<dbReference type="InterPro" id="IPR003593">
    <property type="entry name" value="AAA+_ATPase"/>
</dbReference>
<keyword evidence="2" id="KW-0067">ATP-binding</keyword>
<dbReference type="GO" id="GO:0005319">
    <property type="term" value="F:lipid transporter activity"/>
    <property type="evidence" value="ECO:0007669"/>
    <property type="project" value="TreeGrafter"/>
</dbReference>
<feature type="transmembrane region" description="Helical" evidence="4">
    <location>
        <begin position="516"/>
        <end position="539"/>
    </location>
</feature>
<dbReference type="SMART" id="SM00382">
    <property type="entry name" value="AAA"/>
    <property type="match status" value="1"/>
</dbReference>
<dbReference type="AlphaFoldDB" id="A0A6H5GDF1"/>
<protein>
    <recommendedName>
        <fullName evidence="5">ABC transporter domain-containing protein</fullName>
    </recommendedName>
</protein>
<name>A0A6H5GDF1_9HEMI</name>
<dbReference type="InterPro" id="IPR027417">
    <property type="entry name" value="P-loop_NTPase"/>
</dbReference>
<keyword evidence="7" id="KW-1185">Reference proteome</keyword>
<dbReference type="GO" id="GO:0140359">
    <property type="term" value="F:ABC-type transporter activity"/>
    <property type="evidence" value="ECO:0007669"/>
    <property type="project" value="InterPro"/>
</dbReference>
<gene>
    <name evidence="6" type="ORF">NTEN_LOCUS6890</name>
</gene>
<keyword evidence="4" id="KW-0812">Transmembrane</keyword>
<evidence type="ECO:0000313" key="7">
    <source>
        <dbReference type="Proteomes" id="UP000479000"/>
    </source>
</evidence>
<dbReference type="Gene3D" id="3.40.50.300">
    <property type="entry name" value="P-loop containing nucleotide triphosphate hydrolases"/>
    <property type="match status" value="2"/>
</dbReference>
<dbReference type="PANTHER" id="PTHR19229:SF185">
    <property type="entry name" value="ABC TRANSPORTER DOMAIN-CONTAINING PROTEIN"/>
    <property type="match status" value="1"/>
</dbReference>
<evidence type="ECO:0000313" key="6">
    <source>
        <dbReference type="EMBL" id="CAB0001103.1"/>
    </source>
</evidence>
<dbReference type="InterPro" id="IPR003439">
    <property type="entry name" value="ABC_transporter-like_ATP-bd"/>
</dbReference>
<evidence type="ECO:0000256" key="4">
    <source>
        <dbReference type="SAM" id="Phobius"/>
    </source>
</evidence>
<evidence type="ECO:0000256" key="2">
    <source>
        <dbReference type="ARBA" id="ARBA00022840"/>
    </source>
</evidence>
<evidence type="ECO:0000256" key="1">
    <source>
        <dbReference type="ARBA" id="ARBA00022741"/>
    </source>
</evidence>
<evidence type="ECO:0000259" key="5">
    <source>
        <dbReference type="PROSITE" id="PS50893"/>
    </source>
</evidence>
<evidence type="ECO:0000256" key="3">
    <source>
        <dbReference type="SAM" id="MobiDB-lite"/>
    </source>
</evidence>
<dbReference type="GO" id="GO:0016887">
    <property type="term" value="F:ATP hydrolysis activity"/>
    <property type="evidence" value="ECO:0007669"/>
    <property type="project" value="InterPro"/>
</dbReference>
<dbReference type="GO" id="GO:0005524">
    <property type="term" value="F:ATP binding"/>
    <property type="evidence" value="ECO:0007669"/>
    <property type="project" value="UniProtKB-KW"/>
</dbReference>
<dbReference type="Pfam" id="PF00005">
    <property type="entry name" value="ABC_tran"/>
    <property type="match status" value="1"/>
</dbReference>
<keyword evidence="1" id="KW-0547">Nucleotide-binding</keyword>
<feature type="region of interest" description="Disordered" evidence="3">
    <location>
        <begin position="244"/>
        <end position="264"/>
    </location>
</feature>
<organism evidence="6 7">
    <name type="scientific">Nesidiocoris tenuis</name>
    <dbReference type="NCBI Taxonomy" id="355587"/>
    <lineage>
        <taxon>Eukaryota</taxon>
        <taxon>Metazoa</taxon>
        <taxon>Ecdysozoa</taxon>
        <taxon>Arthropoda</taxon>
        <taxon>Hexapoda</taxon>
        <taxon>Insecta</taxon>
        <taxon>Pterygota</taxon>
        <taxon>Neoptera</taxon>
        <taxon>Paraneoptera</taxon>
        <taxon>Hemiptera</taxon>
        <taxon>Heteroptera</taxon>
        <taxon>Panheteroptera</taxon>
        <taxon>Cimicomorpha</taxon>
        <taxon>Miridae</taxon>
        <taxon>Dicyphina</taxon>
        <taxon>Nesidiocoris</taxon>
    </lineage>
</organism>
<feature type="domain" description="ABC transporter" evidence="5">
    <location>
        <begin position="539"/>
        <end position="725"/>
    </location>
</feature>
<dbReference type="InterPro" id="IPR026082">
    <property type="entry name" value="ABCA"/>
</dbReference>
<dbReference type="PANTHER" id="PTHR19229">
    <property type="entry name" value="ATP-BINDING CASSETTE TRANSPORTER SUBFAMILY A ABCA"/>
    <property type="match status" value="1"/>
</dbReference>
<dbReference type="Proteomes" id="UP000479000">
    <property type="component" value="Unassembled WGS sequence"/>
</dbReference>
<proteinExistence type="predicted"/>